<sequence length="445" mass="50881">MQTLYQATRPIAALQSVRPVQTSSTKTSEVASASAAPVVQFKGPNEGVERDHVGFPRPLRPVNPGKVRVGFVPEEWFTFFYNKTGVTGPYVLGAGALTFLLSKEIYVVEHEFYTGVAIAIMGTYGVKKFGKQIADYADKGIGEIEQSFKEYQDSSKIGFEEAITLEERAQKSAEAQIMLFQAKRENVQFQLEAAYRARLHHVNNEIKKRLDYHLETERAQRQIKQKNMVDWIVRNVMKSITPEQERLMLMQECQKMWRSLRDGYMREKRSQMLTKSGSAAVKEKKPWKWYNHMIFLSDHISFRPTQSNFELPIRVEVGSGGEIQETEEPEENVIYEDSGQVQLDYVEETNPILFESPNGRTSSCSFAQPRSPTPKRKKASKGECSKSEFERDLIGIVGKEQDPDEMFCLVLAADIKKLSDKKKAFIKFKIQELLFKLSIDQISLD</sequence>
<dbReference type="InterPro" id="IPR004210">
    <property type="entry name" value="BESS_motif"/>
</dbReference>
<evidence type="ECO:0007829" key="15">
    <source>
        <dbReference type="PDB" id="9B0X"/>
    </source>
</evidence>
<protein>
    <recommendedName>
        <fullName evidence="10">ATP synthase subunit b</fullName>
    </recommendedName>
</protein>
<name>A0AA88H718_ARTSF</name>
<comment type="similarity">
    <text evidence="1 10">Belongs to the eukaryotic ATPase B chain family.</text>
</comment>
<keyword evidence="8 10" id="KW-0472">Membrane</keyword>
<keyword evidence="9" id="KW-0539">Nucleus</keyword>
<dbReference type="Gene3D" id="1.20.5.2210">
    <property type="match status" value="1"/>
</dbReference>
<comment type="subunit">
    <text evidence="10">F-type ATPases have 2 components, CF(1) - the catalytic core - and CF(0) - the membrane proton channel. CF(1) and CF(0) have multiple subunits.</text>
</comment>
<dbReference type="GO" id="GO:0003677">
    <property type="term" value="F:DNA binding"/>
    <property type="evidence" value="ECO:0007669"/>
    <property type="project" value="InterPro"/>
</dbReference>
<dbReference type="GO" id="GO:0005634">
    <property type="term" value="C:nucleus"/>
    <property type="evidence" value="ECO:0007669"/>
    <property type="project" value="UniProtKB-SubCell"/>
</dbReference>
<comment type="caution">
    <text evidence="13">The sequence shown here is derived from an EMBL/GenBank/DDBJ whole genome shotgun (WGS) entry which is preliminary data.</text>
</comment>
<dbReference type="GO" id="GO:0045259">
    <property type="term" value="C:proton-transporting ATP synthase complex"/>
    <property type="evidence" value="ECO:0007669"/>
    <property type="project" value="UniProtKB-KW"/>
</dbReference>
<dbReference type="PANTHER" id="PTHR12733">
    <property type="entry name" value="MITOCHONDRIAL ATP SYNTHASE B CHAIN"/>
    <property type="match status" value="1"/>
</dbReference>
<organism evidence="13 14">
    <name type="scientific">Artemia franciscana</name>
    <name type="common">Brine shrimp</name>
    <name type="synonym">Artemia sanfranciscana</name>
    <dbReference type="NCBI Taxonomy" id="6661"/>
    <lineage>
        <taxon>Eukaryota</taxon>
        <taxon>Metazoa</taxon>
        <taxon>Ecdysozoa</taxon>
        <taxon>Arthropoda</taxon>
        <taxon>Crustacea</taxon>
        <taxon>Branchiopoda</taxon>
        <taxon>Anostraca</taxon>
        <taxon>Artemiidae</taxon>
        <taxon>Artemia</taxon>
    </lineage>
</organism>
<dbReference type="PDB" id="9BPG">
    <property type="method" value="EM"/>
    <property type="resolution" value="3.30 A"/>
    <property type="chains" value="K=6-253"/>
</dbReference>
<dbReference type="PDB" id="9B0X">
    <property type="method" value="EM"/>
    <property type="resolution" value="2.60 A"/>
    <property type="chains" value="K=6-253"/>
</dbReference>
<evidence type="ECO:0000256" key="3">
    <source>
        <dbReference type="ARBA" id="ARBA00022547"/>
    </source>
</evidence>
<evidence type="ECO:0007829" key="16">
    <source>
        <dbReference type="PDB" id="9B3J"/>
    </source>
</evidence>
<evidence type="ECO:0000256" key="2">
    <source>
        <dbReference type="ARBA" id="ARBA00022448"/>
    </source>
</evidence>
<evidence type="ECO:0000256" key="4">
    <source>
        <dbReference type="ARBA" id="ARBA00022781"/>
    </source>
</evidence>
<evidence type="ECO:0000256" key="11">
    <source>
        <dbReference type="SAM" id="MobiDB-lite"/>
    </source>
</evidence>
<comment type="function">
    <text evidence="10">Subunit b, of the mitochondrial membrane ATP synthase complex (F(1)F(0) ATP synthase or Complex V) that produces ATP from ADP in the presence of a proton gradient across the membrane which is generated by electron transport complexes of the respiratory chain. ATP synthase complex consist of a soluble F(1) head domain - the catalytic core - and a membrane F(1) domain - the membrane proton channel. These two domains are linked by a central stalk rotating inside the F(1) region and a stationary peripheral stalk. During catalysis, ATP synthesis in the catalytic domain of F(1) is coupled via a rotary mechanism of the central stalk subunits to proton translocation. In vivo, can only synthesize ATP although its ATP hydrolase activity can be activated artificially in vitro. Part of the complex F(0) domain. Part of the complex F(0) domain and the peripheric stalk, which acts as a stator to hold the catalytic alpha(3)beta(3) subcomplex and subunit a/ATP6 static relative to the rotary elements.</text>
</comment>
<proteinExistence type="evidence at protein level"/>
<evidence type="ECO:0000256" key="5">
    <source>
        <dbReference type="ARBA" id="ARBA00022792"/>
    </source>
</evidence>
<dbReference type="AlphaFoldDB" id="A0AA88H718"/>
<dbReference type="Pfam" id="PF05405">
    <property type="entry name" value="Mt_ATP-synt_B"/>
    <property type="match status" value="1"/>
</dbReference>
<keyword evidence="6 10" id="KW-0406">Ion transport</keyword>
<evidence type="ECO:0000256" key="6">
    <source>
        <dbReference type="ARBA" id="ARBA00023065"/>
    </source>
</evidence>
<keyword evidence="2 10" id="KW-0813">Transport</keyword>
<dbReference type="InterPro" id="IPR013837">
    <property type="entry name" value="ATP_synth_F0_suB"/>
</dbReference>
<comment type="subcellular location">
    <subcellularLocation>
        <location evidence="10">Mitochondrion</location>
    </subcellularLocation>
    <subcellularLocation>
        <location evidence="10">Mitochondrion inner membrane</location>
    </subcellularLocation>
    <subcellularLocation>
        <location evidence="9">Nucleus</location>
    </subcellularLocation>
</comment>
<reference evidence="13" key="1">
    <citation type="submission" date="2023-07" db="EMBL/GenBank/DDBJ databases">
        <title>Chromosome-level genome assembly of Artemia franciscana.</title>
        <authorList>
            <person name="Jo E."/>
        </authorList>
    </citation>
    <scope>NUCLEOTIDE SEQUENCE</scope>
    <source>
        <tissue evidence="13">Whole body</tissue>
    </source>
</reference>
<dbReference type="SMR" id="A0AA88H718"/>
<feature type="domain" description="BESS" evidence="12">
    <location>
        <begin position="401"/>
        <end position="440"/>
    </location>
</feature>
<evidence type="ECO:0000256" key="10">
    <source>
        <dbReference type="RuleBase" id="RU368017"/>
    </source>
</evidence>
<dbReference type="Pfam" id="PF02944">
    <property type="entry name" value="BESS"/>
    <property type="match status" value="1"/>
</dbReference>
<evidence type="ECO:0000313" key="14">
    <source>
        <dbReference type="Proteomes" id="UP001187531"/>
    </source>
</evidence>
<keyword evidence="4 10" id="KW-0375">Hydrogen ion transport</keyword>
<feature type="compositionally biased region" description="Polar residues" evidence="11">
    <location>
        <begin position="358"/>
        <end position="370"/>
    </location>
</feature>
<evidence type="ECO:0000256" key="8">
    <source>
        <dbReference type="ARBA" id="ARBA00023136"/>
    </source>
</evidence>
<evidence type="ECO:0000256" key="7">
    <source>
        <dbReference type="ARBA" id="ARBA00023128"/>
    </source>
</evidence>
<dbReference type="PDB" id="9B3J">
    <property type="method" value="EM"/>
    <property type="resolution" value="2.73 A"/>
    <property type="chains" value="K=6-253"/>
</dbReference>
<dbReference type="SUPFAM" id="SSF161060">
    <property type="entry name" value="ATP synthase B chain-like"/>
    <property type="match status" value="1"/>
</dbReference>
<reference evidence="15 16" key="2">
    <citation type="journal article" date="2025" name="Cell Death Differ.">
        <title>Cryo-EM structure of the brine shrimp mitochondrial ATP synthase suggests an inactivation mechanism for the ATP synthase leak channel.</title>
        <authorList>
            <person name="Kumar A."/>
            <person name="da Fonseca Rezende E Mello J."/>
            <person name="Wu Y."/>
            <person name="Morris D."/>
            <person name="Mezghani I."/>
            <person name="Smith E."/>
            <person name="Rombauts S."/>
            <person name="Bossier P."/>
            <person name="Krahn J."/>
            <person name="Sigworth F.J."/>
            <person name="Mnatsakanyan N."/>
        </authorList>
    </citation>
    <scope>STRUCTURE BY ELECTRON MICROSCOPY (2.60 ANGSTROMS) OF 6-253</scope>
</reference>
<gene>
    <name evidence="13" type="ORF">QYM36_016962</name>
</gene>
<evidence type="ECO:0000256" key="1">
    <source>
        <dbReference type="ARBA" id="ARBA00007479"/>
    </source>
</evidence>
<keyword evidence="14" id="KW-1185">Reference proteome</keyword>
<evidence type="ECO:0000259" key="12">
    <source>
        <dbReference type="PROSITE" id="PS51031"/>
    </source>
</evidence>
<keyword evidence="7 10" id="KW-0496">Mitochondrion</keyword>
<evidence type="ECO:0000256" key="9">
    <source>
        <dbReference type="PROSITE-ProRule" id="PRU00371"/>
    </source>
</evidence>
<dbReference type="PROSITE" id="PS51031">
    <property type="entry name" value="BESS"/>
    <property type="match status" value="1"/>
</dbReference>
<feature type="region of interest" description="Disordered" evidence="11">
    <location>
        <begin position="356"/>
        <end position="382"/>
    </location>
</feature>
<dbReference type="PANTHER" id="PTHR12733:SF3">
    <property type="entry name" value="ATP SYNTHASE F(0) COMPLEX SUBUNIT B1, MITOCHONDRIAL"/>
    <property type="match status" value="1"/>
</dbReference>
<dbReference type="GO" id="GO:0005743">
    <property type="term" value="C:mitochondrial inner membrane"/>
    <property type="evidence" value="ECO:0007669"/>
    <property type="project" value="UniProtKB-SubCell"/>
</dbReference>
<keyword evidence="15 16" id="KW-0002">3D-structure</keyword>
<dbReference type="GO" id="GO:0046933">
    <property type="term" value="F:proton-transporting ATP synthase activity, rotational mechanism"/>
    <property type="evidence" value="ECO:0007669"/>
    <property type="project" value="TreeGrafter"/>
</dbReference>
<keyword evidence="5 10" id="KW-0999">Mitochondrion inner membrane</keyword>
<accession>A0AA88H718</accession>
<evidence type="ECO:0000313" key="13">
    <source>
        <dbReference type="EMBL" id="KAK2704749.1"/>
    </source>
</evidence>
<keyword evidence="3 10" id="KW-0138">CF(0)</keyword>
<dbReference type="Proteomes" id="UP001187531">
    <property type="component" value="Unassembled WGS sequence"/>
</dbReference>
<dbReference type="InterPro" id="IPR008688">
    <property type="entry name" value="ATP_synth_Bsub_B/MI25"/>
</dbReference>
<dbReference type="EMBL" id="JAVRJZ010000021">
    <property type="protein sequence ID" value="KAK2704749.1"/>
    <property type="molecule type" value="Genomic_DNA"/>
</dbReference>